<dbReference type="HOGENOM" id="CLU_027499_1_0_1"/>
<dbReference type="InParanoid" id="A0A0C3HXN8"/>
<evidence type="ECO:0000313" key="5">
    <source>
        <dbReference type="Proteomes" id="UP000054321"/>
    </source>
</evidence>
<feature type="region of interest" description="Disordered" evidence="3">
    <location>
        <begin position="1"/>
        <end position="57"/>
    </location>
</feature>
<dbReference type="SUPFAM" id="SSF52058">
    <property type="entry name" value="L domain-like"/>
    <property type="match status" value="1"/>
</dbReference>
<keyword evidence="2" id="KW-0677">Repeat</keyword>
<dbReference type="Gene3D" id="3.80.10.10">
    <property type="entry name" value="Ribonuclease Inhibitor"/>
    <property type="match status" value="1"/>
</dbReference>
<keyword evidence="1" id="KW-0433">Leucine-rich repeat</keyword>
<dbReference type="SMART" id="SM00369">
    <property type="entry name" value="LRR_TYP"/>
    <property type="match status" value="2"/>
</dbReference>
<protein>
    <submittedName>
        <fullName evidence="4">Uncharacterized protein</fullName>
    </submittedName>
</protein>
<organism evidence="4 5">
    <name type="scientific">Oidiodendron maius (strain Zn)</name>
    <dbReference type="NCBI Taxonomy" id="913774"/>
    <lineage>
        <taxon>Eukaryota</taxon>
        <taxon>Fungi</taxon>
        <taxon>Dikarya</taxon>
        <taxon>Ascomycota</taxon>
        <taxon>Pezizomycotina</taxon>
        <taxon>Leotiomycetes</taxon>
        <taxon>Leotiomycetes incertae sedis</taxon>
        <taxon>Myxotrichaceae</taxon>
        <taxon>Oidiodendron</taxon>
    </lineage>
</organism>
<dbReference type="PANTHER" id="PTHR48051">
    <property type="match status" value="1"/>
</dbReference>
<evidence type="ECO:0000256" key="2">
    <source>
        <dbReference type="ARBA" id="ARBA00022737"/>
    </source>
</evidence>
<dbReference type="Pfam" id="PF13855">
    <property type="entry name" value="LRR_8"/>
    <property type="match status" value="1"/>
</dbReference>
<name>A0A0C3HXN8_OIDMZ</name>
<dbReference type="GO" id="GO:0005737">
    <property type="term" value="C:cytoplasm"/>
    <property type="evidence" value="ECO:0007669"/>
    <property type="project" value="TreeGrafter"/>
</dbReference>
<evidence type="ECO:0000256" key="3">
    <source>
        <dbReference type="SAM" id="MobiDB-lite"/>
    </source>
</evidence>
<dbReference type="AlphaFoldDB" id="A0A0C3HXN8"/>
<gene>
    <name evidence="4" type="ORF">OIDMADRAFT_186411</name>
</gene>
<dbReference type="OrthoDB" id="1517790at2759"/>
<dbReference type="PANTHER" id="PTHR48051:SF1">
    <property type="entry name" value="RAS SUPPRESSOR PROTEIN 1"/>
    <property type="match status" value="1"/>
</dbReference>
<dbReference type="STRING" id="913774.A0A0C3HXN8"/>
<dbReference type="InterPro" id="IPR003591">
    <property type="entry name" value="Leu-rich_rpt_typical-subtyp"/>
</dbReference>
<proteinExistence type="predicted"/>
<evidence type="ECO:0000313" key="4">
    <source>
        <dbReference type="EMBL" id="KIN07630.1"/>
    </source>
</evidence>
<keyword evidence="5" id="KW-1185">Reference proteome</keyword>
<reference evidence="4 5" key="1">
    <citation type="submission" date="2014-04" db="EMBL/GenBank/DDBJ databases">
        <authorList>
            <consortium name="DOE Joint Genome Institute"/>
            <person name="Kuo A."/>
            <person name="Martino E."/>
            <person name="Perotto S."/>
            <person name="Kohler A."/>
            <person name="Nagy L.G."/>
            <person name="Floudas D."/>
            <person name="Copeland A."/>
            <person name="Barry K.W."/>
            <person name="Cichocki N."/>
            <person name="Veneault-Fourrey C."/>
            <person name="LaButti K."/>
            <person name="Lindquist E.A."/>
            <person name="Lipzen A."/>
            <person name="Lundell T."/>
            <person name="Morin E."/>
            <person name="Murat C."/>
            <person name="Sun H."/>
            <person name="Tunlid A."/>
            <person name="Henrissat B."/>
            <person name="Grigoriev I.V."/>
            <person name="Hibbett D.S."/>
            <person name="Martin F."/>
            <person name="Nordberg H.P."/>
            <person name="Cantor M.N."/>
            <person name="Hua S.X."/>
        </authorList>
    </citation>
    <scope>NUCLEOTIDE SEQUENCE [LARGE SCALE GENOMIC DNA]</scope>
    <source>
        <strain evidence="4 5">Zn</strain>
    </source>
</reference>
<dbReference type="EMBL" id="KN832870">
    <property type="protein sequence ID" value="KIN07630.1"/>
    <property type="molecule type" value="Genomic_DNA"/>
</dbReference>
<accession>A0A0C3HXN8</accession>
<dbReference type="InterPro" id="IPR032675">
    <property type="entry name" value="LRR_dom_sf"/>
</dbReference>
<dbReference type="InterPro" id="IPR001611">
    <property type="entry name" value="Leu-rich_rpt"/>
</dbReference>
<reference evidence="5" key="2">
    <citation type="submission" date="2015-01" db="EMBL/GenBank/DDBJ databases">
        <title>Evolutionary Origins and Diversification of the Mycorrhizal Mutualists.</title>
        <authorList>
            <consortium name="DOE Joint Genome Institute"/>
            <consortium name="Mycorrhizal Genomics Consortium"/>
            <person name="Kohler A."/>
            <person name="Kuo A."/>
            <person name="Nagy L.G."/>
            <person name="Floudas D."/>
            <person name="Copeland A."/>
            <person name="Barry K.W."/>
            <person name="Cichocki N."/>
            <person name="Veneault-Fourrey C."/>
            <person name="LaButti K."/>
            <person name="Lindquist E.A."/>
            <person name="Lipzen A."/>
            <person name="Lundell T."/>
            <person name="Morin E."/>
            <person name="Murat C."/>
            <person name="Riley R."/>
            <person name="Ohm R."/>
            <person name="Sun H."/>
            <person name="Tunlid A."/>
            <person name="Henrissat B."/>
            <person name="Grigoriev I.V."/>
            <person name="Hibbett D.S."/>
            <person name="Martin F."/>
        </authorList>
    </citation>
    <scope>NUCLEOTIDE SEQUENCE [LARGE SCALE GENOMIC DNA]</scope>
    <source>
        <strain evidence="5">Zn</strain>
    </source>
</reference>
<sequence>MAEDTSLPGLSWDPVTDSISNNRPRKRARYSPVASSDPPLFSSDDDPSADNYTQDREKKIFRGPWYRHHRIPDSEYSNRDLKKPKRTFERQYDSGVWLGSDCTDIDETVDGLGLVSCATADLPLRSSGEVPAPQDLTPSPEELAQKQIDLCLETGNETIDLSSRNLTHLSNATIRPLAAFTRVPPVTEGVFARLDPKLKIFLASNSLTTLPEELFNLKNLRVLSLRGNKLRELPPAIGRLHKLTELNISQNSLQYLPFEILDLFSDTSRLQSFQIHPNLLHERLRPSQEVIETGQDNPNNGFEWRSWHPQWRVSYKARSEIRYLDINGTHLKGPTLSSHTLFGPRQFPNGIPVADPNDIPTPPSPRCYGISRVPSLLELALRACSRTPELPYLASELPEDGPESFVSLLGLAITKKESGASRCTICKRDFIIPRTEWIEWWHIAKAMDSAEVGIATSRQTTVENERDEAESMVPLMRRGCSWLCVPDRAEIEEEEPITESN</sequence>
<evidence type="ECO:0000256" key="1">
    <source>
        <dbReference type="ARBA" id="ARBA00022614"/>
    </source>
</evidence>
<dbReference type="Proteomes" id="UP000054321">
    <property type="component" value="Unassembled WGS sequence"/>
</dbReference>
<dbReference type="InterPro" id="IPR050216">
    <property type="entry name" value="LRR_domain-containing"/>
</dbReference>
<dbReference type="PROSITE" id="PS51450">
    <property type="entry name" value="LRR"/>
    <property type="match status" value="1"/>
</dbReference>